<gene>
    <name evidence="3" type="ORF">ACHAWU_010109</name>
</gene>
<dbReference type="AlphaFoldDB" id="A0ABD3MIE7"/>
<keyword evidence="4" id="KW-1185">Reference proteome</keyword>
<dbReference type="InterPro" id="IPR001214">
    <property type="entry name" value="SET_dom"/>
</dbReference>
<organism evidence="3 4">
    <name type="scientific">Discostella pseudostelligera</name>
    <dbReference type="NCBI Taxonomy" id="259834"/>
    <lineage>
        <taxon>Eukaryota</taxon>
        <taxon>Sar</taxon>
        <taxon>Stramenopiles</taxon>
        <taxon>Ochrophyta</taxon>
        <taxon>Bacillariophyta</taxon>
        <taxon>Coscinodiscophyceae</taxon>
        <taxon>Thalassiosirophycidae</taxon>
        <taxon>Stephanodiscales</taxon>
        <taxon>Stephanodiscaceae</taxon>
        <taxon>Discostella</taxon>
    </lineage>
</organism>
<reference evidence="3 4" key="1">
    <citation type="submission" date="2024-10" db="EMBL/GenBank/DDBJ databases">
        <title>Updated reference genomes for cyclostephanoid diatoms.</title>
        <authorList>
            <person name="Roberts W.R."/>
            <person name="Alverson A.J."/>
        </authorList>
    </citation>
    <scope>NUCLEOTIDE SEQUENCE [LARGE SCALE GENOMIC DNA]</scope>
    <source>
        <strain evidence="3 4">AJA232-27</strain>
    </source>
</reference>
<feature type="domain" description="SET" evidence="2">
    <location>
        <begin position="118"/>
        <end position="269"/>
    </location>
</feature>
<evidence type="ECO:0000256" key="1">
    <source>
        <dbReference type="SAM" id="SignalP"/>
    </source>
</evidence>
<dbReference type="EMBL" id="JALLBG020000144">
    <property type="protein sequence ID" value="KAL3761932.1"/>
    <property type="molecule type" value="Genomic_DNA"/>
</dbReference>
<feature type="chain" id="PRO_5047238126" description="SET domain-containing protein" evidence="1">
    <location>
        <begin position="24"/>
        <end position="278"/>
    </location>
</feature>
<protein>
    <recommendedName>
        <fullName evidence="2">SET domain-containing protein</fullName>
    </recommendedName>
</protein>
<feature type="signal peptide" evidence="1">
    <location>
        <begin position="1"/>
        <end position="23"/>
    </location>
</feature>
<comment type="caution">
    <text evidence="3">The sequence shown here is derived from an EMBL/GenBank/DDBJ whole genome shotgun (WGS) entry which is preliminary data.</text>
</comment>
<dbReference type="PROSITE" id="PS50280">
    <property type="entry name" value="SET"/>
    <property type="match status" value="1"/>
</dbReference>
<accession>A0ABD3MIE7</accession>
<keyword evidence="1" id="KW-0732">Signal</keyword>
<dbReference type="Gene3D" id="2.170.270.10">
    <property type="entry name" value="SET domain"/>
    <property type="match status" value="1"/>
</dbReference>
<dbReference type="Pfam" id="PF00856">
    <property type="entry name" value="SET"/>
    <property type="match status" value="1"/>
</dbReference>
<evidence type="ECO:0000259" key="2">
    <source>
        <dbReference type="PROSITE" id="PS50280"/>
    </source>
</evidence>
<name>A0ABD3MIE7_9STRA</name>
<dbReference type="InterPro" id="IPR046341">
    <property type="entry name" value="SET_dom_sf"/>
</dbReference>
<evidence type="ECO:0000313" key="3">
    <source>
        <dbReference type="EMBL" id="KAL3761932.1"/>
    </source>
</evidence>
<evidence type="ECO:0000313" key="4">
    <source>
        <dbReference type="Proteomes" id="UP001530293"/>
    </source>
</evidence>
<dbReference type="Proteomes" id="UP001530293">
    <property type="component" value="Unassembled WGS sequence"/>
</dbReference>
<proteinExistence type="predicted"/>
<dbReference type="SUPFAM" id="SSF82199">
    <property type="entry name" value="SET domain"/>
    <property type="match status" value="1"/>
</dbReference>
<sequence length="278" mass="29977">MAAAINAFLLLVVASSSFDVTLSFHSLAFITTTHASRFNSNKNARGKKSTAIFALPELLASSLPLLAPSSSAAVDGHGVSLISPQVLTEFASAAMTYLSLIAYFDRPRGSLTIPNAESTLQVRPSHVPNAGLGLFTTQSLSKGTILGTYPGVLRPANTFYDGKGRNFPQAIGYSWRFTDNKYVIDPTDSQGNIQDVCLGGSSEVPFSNTIFSTIFQIWKVNTALCRINEPPIGVGGCNVSARENLDTREVVFELIQDVVPGQELYLDYGLTYDRSMYG</sequence>